<dbReference type="SUPFAM" id="SSF52743">
    <property type="entry name" value="Subtilisin-like"/>
    <property type="match status" value="1"/>
</dbReference>
<feature type="compositionally biased region" description="Pro residues" evidence="7">
    <location>
        <begin position="322"/>
        <end position="335"/>
    </location>
</feature>
<dbReference type="GO" id="GO:0004252">
    <property type="term" value="F:serine-type endopeptidase activity"/>
    <property type="evidence" value="ECO:0007669"/>
    <property type="project" value="UniProtKB-UniRule"/>
</dbReference>
<dbReference type="InterPro" id="IPR023827">
    <property type="entry name" value="Peptidase_S8_Asp-AS"/>
</dbReference>
<accession>A0A3N1ZW34</accession>
<dbReference type="EMBL" id="RKHG01000001">
    <property type="protein sequence ID" value="ROR54372.1"/>
    <property type="molecule type" value="Genomic_DNA"/>
</dbReference>
<dbReference type="InterPro" id="IPR000209">
    <property type="entry name" value="Peptidase_S8/S53_dom"/>
</dbReference>
<organism evidence="10 11">
    <name type="scientific">Luteococcus japonicus</name>
    <dbReference type="NCBI Taxonomy" id="33984"/>
    <lineage>
        <taxon>Bacteria</taxon>
        <taxon>Bacillati</taxon>
        <taxon>Actinomycetota</taxon>
        <taxon>Actinomycetes</taxon>
        <taxon>Propionibacteriales</taxon>
        <taxon>Propionibacteriaceae</taxon>
        <taxon>Luteococcus</taxon>
    </lineage>
</organism>
<reference evidence="10 11" key="1">
    <citation type="submission" date="2018-11" db="EMBL/GenBank/DDBJ databases">
        <title>Sequencing the genomes of 1000 actinobacteria strains.</title>
        <authorList>
            <person name="Klenk H.-P."/>
        </authorList>
    </citation>
    <scope>NUCLEOTIDE SEQUENCE [LARGE SCALE GENOMIC DNA]</scope>
    <source>
        <strain evidence="10 11">DSM 10546</strain>
    </source>
</reference>
<dbReference type="PROSITE" id="PS00138">
    <property type="entry name" value="SUBTILASE_SER"/>
    <property type="match status" value="1"/>
</dbReference>
<dbReference type="PROSITE" id="PS00137">
    <property type="entry name" value="SUBTILASE_HIS"/>
    <property type="match status" value="1"/>
</dbReference>
<evidence type="ECO:0000313" key="10">
    <source>
        <dbReference type="EMBL" id="ROR54372.1"/>
    </source>
</evidence>
<evidence type="ECO:0000256" key="5">
    <source>
        <dbReference type="PROSITE-ProRule" id="PRU01240"/>
    </source>
</evidence>
<dbReference type="GO" id="GO:0005615">
    <property type="term" value="C:extracellular space"/>
    <property type="evidence" value="ECO:0007669"/>
    <property type="project" value="TreeGrafter"/>
</dbReference>
<dbReference type="AlphaFoldDB" id="A0A3N1ZW34"/>
<sequence length="522" mass="53148">MPHASGLATLTLLGASSITATATTLTDEGQWGLDRIDQRTGLNGQYNQNLTGAGVTIYVVDTGVEGTHPEFGGRVRSGFSTVDDSDGTGDCADHGTHVAGIAAGEDHGVARQASVVPVKVLGCGFAGGDQQLIDGINWMVNHHRAGTPAVANLSIAHPASGSATAGQVDAAVERAVADGITVVIAAGNESMSAGEEYPGRVANALTVGATNNADLMTDFSSYGSSVDLLAPGYNIASATHDGGIGLKSGTSMSAPFVAGAAALVLQAHPTWTPPQVSSFLVSNATSNVIGNVAHDTPNRLLWAGFSGTAPTTPAPSTSAPAPTTPAPSTPAPAPQLVPSGPTQALGTPAVGKRLTGVRPAYTPGASTVTMRWYRVSSTGASTQIGTGTSYLVQPADKGQRIRMCATASRSGYRARTTCSGLTSVVAPGAITLSSTPSITGTARVGRQVIAVTRTWSPSPVTLRYQWYRVNSHGTAAAIPGATRNAYTNTSADKGHRMRVRITGSKAGYTTRAAWSLTSYPVI</sequence>
<feature type="chain" id="PRO_5018278288" evidence="8">
    <location>
        <begin position="23"/>
        <end position="522"/>
    </location>
</feature>
<evidence type="ECO:0000259" key="9">
    <source>
        <dbReference type="Pfam" id="PF00082"/>
    </source>
</evidence>
<dbReference type="InterPro" id="IPR023828">
    <property type="entry name" value="Peptidase_S8_Ser-AS"/>
</dbReference>
<evidence type="ECO:0000256" key="6">
    <source>
        <dbReference type="RuleBase" id="RU003355"/>
    </source>
</evidence>
<gene>
    <name evidence="10" type="ORF">EDD41_1575</name>
</gene>
<dbReference type="InterPro" id="IPR050131">
    <property type="entry name" value="Peptidase_S8_subtilisin-like"/>
</dbReference>
<feature type="signal peptide" evidence="8">
    <location>
        <begin position="1"/>
        <end position="22"/>
    </location>
</feature>
<evidence type="ECO:0000256" key="3">
    <source>
        <dbReference type="ARBA" id="ARBA00022801"/>
    </source>
</evidence>
<dbReference type="PROSITE" id="PS00136">
    <property type="entry name" value="SUBTILASE_ASP"/>
    <property type="match status" value="1"/>
</dbReference>
<keyword evidence="2 5" id="KW-0645">Protease</keyword>
<feature type="active site" description="Charge relay system" evidence="5">
    <location>
        <position position="94"/>
    </location>
</feature>
<keyword evidence="3 5" id="KW-0378">Hydrolase</keyword>
<feature type="active site" description="Charge relay system" evidence="5">
    <location>
        <position position="251"/>
    </location>
</feature>
<dbReference type="InterPro" id="IPR022398">
    <property type="entry name" value="Peptidase_S8_His-AS"/>
</dbReference>
<dbReference type="GO" id="GO:0006508">
    <property type="term" value="P:proteolysis"/>
    <property type="evidence" value="ECO:0007669"/>
    <property type="project" value="UniProtKB-KW"/>
</dbReference>
<dbReference type="PROSITE" id="PS51892">
    <property type="entry name" value="SUBTILASE"/>
    <property type="match status" value="1"/>
</dbReference>
<keyword evidence="8" id="KW-0732">Signal</keyword>
<evidence type="ECO:0000256" key="1">
    <source>
        <dbReference type="ARBA" id="ARBA00011073"/>
    </source>
</evidence>
<dbReference type="PANTHER" id="PTHR43806:SF11">
    <property type="entry name" value="CEREVISIN-RELATED"/>
    <property type="match status" value="1"/>
</dbReference>
<dbReference type="Gene3D" id="2.60.40.2700">
    <property type="match status" value="2"/>
</dbReference>
<feature type="domain" description="Peptidase S8/S53" evidence="9">
    <location>
        <begin position="52"/>
        <end position="288"/>
    </location>
</feature>
<dbReference type="Pfam" id="PF00082">
    <property type="entry name" value="Peptidase_S8"/>
    <property type="match status" value="1"/>
</dbReference>
<dbReference type="FunFam" id="3.40.50.200:FF:000016">
    <property type="entry name" value="Proprotein convertase subtilisin/kexin type 9"/>
    <property type="match status" value="1"/>
</dbReference>
<protein>
    <submittedName>
        <fullName evidence="10">Subtilase family protein</fullName>
    </submittedName>
</protein>
<dbReference type="Proteomes" id="UP000275749">
    <property type="component" value="Unassembled WGS sequence"/>
</dbReference>
<feature type="region of interest" description="Disordered" evidence="7">
    <location>
        <begin position="305"/>
        <end position="342"/>
    </location>
</feature>
<evidence type="ECO:0000313" key="11">
    <source>
        <dbReference type="Proteomes" id="UP000275749"/>
    </source>
</evidence>
<evidence type="ECO:0000256" key="2">
    <source>
        <dbReference type="ARBA" id="ARBA00022670"/>
    </source>
</evidence>
<dbReference type="CDD" id="cd04077">
    <property type="entry name" value="Peptidases_S8_PCSK9_ProteinaseK_like"/>
    <property type="match status" value="1"/>
</dbReference>
<proteinExistence type="inferred from homology"/>
<dbReference type="InterPro" id="IPR036852">
    <property type="entry name" value="Peptidase_S8/S53_dom_sf"/>
</dbReference>
<dbReference type="PRINTS" id="PR00723">
    <property type="entry name" value="SUBTILISIN"/>
</dbReference>
<name>A0A3N1ZW34_9ACTN</name>
<keyword evidence="4 5" id="KW-0720">Serine protease</keyword>
<evidence type="ECO:0000256" key="8">
    <source>
        <dbReference type="SAM" id="SignalP"/>
    </source>
</evidence>
<evidence type="ECO:0000256" key="4">
    <source>
        <dbReference type="ARBA" id="ARBA00022825"/>
    </source>
</evidence>
<comment type="caution">
    <text evidence="10">The sequence shown here is derived from an EMBL/GenBank/DDBJ whole genome shotgun (WGS) entry which is preliminary data.</text>
</comment>
<dbReference type="PANTHER" id="PTHR43806">
    <property type="entry name" value="PEPTIDASE S8"/>
    <property type="match status" value="1"/>
</dbReference>
<feature type="compositionally biased region" description="Low complexity" evidence="7">
    <location>
        <begin position="308"/>
        <end position="321"/>
    </location>
</feature>
<dbReference type="InterPro" id="IPR015500">
    <property type="entry name" value="Peptidase_S8_subtilisin-rel"/>
</dbReference>
<dbReference type="Gene3D" id="3.40.50.200">
    <property type="entry name" value="Peptidase S8/S53 domain"/>
    <property type="match status" value="1"/>
</dbReference>
<dbReference type="RefSeq" id="WP_170165282.1">
    <property type="nucleotide sequence ID" value="NZ_RKHG01000001.1"/>
</dbReference>
<feature type="active site" description="Charge relay system" evidence="5">
    <location>
        <position position="61"/>
    </location>
</feature>
<dbReference type="InterPro" id="IPR034193">
    <property type="entry name" value="PCSK9_ProteinaseK-like"/>
</dbReference>
<comment type="similarity">
    <text evidence="1 5 6">Belongs to the peptidase S8 family.</text>
</comment>
<evidence type="ECO:0000256" key="7">
    <source>
        <dbReference type="SAM" id="MobiDB-lite"/>
    </source>
</evidence>